<dbReference type="AlphaFoldDB" id="A0A4U8YS33"/>
<gene>
    <name evidence="2" type="ORF">MSL71_38120</name>
</gene>
<dbReference type="RefSeq" id="WP_246317832.1">
    <property type="nucleotide sequence ID" value="NZ_CAADHO010000007.1"/>
</dbReference>
<feature type="domain" description="DUF4372" evidence="1">
    <location>
        <begin position="1"/>
        <end position="32"/>
    </location>
</feature>
<dbReference type="Pfam" id="PF14294">
    <property type="entry name" value="DUF4372"/>
    <property type="match status" value="1"/>
</dbReference>
<evidence type="ECO:0000313" key="2">
    <source>
        <dbReference type="EMBL" id="VFQ46149.1"/>
    </source>
</evidence>
<sequence>MLFCQIAQAKSLREISGGLTSANGKLRHVGMKQSQSKSTLSYSNQKQPWEMYRSLFYETLGKAQTWHKFRFKHKLLSLDSTTISLCLVLFPWAKFRRTKGAVKLHLFLDHDGYLPSFVHITTGDTHDVTVASEKFEYRPRISSGNGPSLQRLQAILSMELRIMSIL</sequence>
<dbReference type="EMBL" id="CAADHO010000007">
    <property type="protein sequence ID" value="VFQ46149.1"/>
    <property type="molecule type" value="Genomic_DNA"/>
</dbReference>
<protein>
    <recommendedName>
        <fullName evidence="1">DUF4372 domain-containing protein</fullName>
    </recommendedName>
</protein>
<reference evidence="2 3" key="1">
    <citation type="submission" date="2019-03" db="EMBL/GenBank/DDBJ databases">
        <authorList>
            <person name="Nijsse B."/>
        </authorList>
    </citation>
    <scope>NUCLEOTIDE SEQUENCE [LARGE SCALE GENOMIC DNA]</scope>
    <source>
        <strain evidence="2">Desulfoluna butyratoxydans MSL71</strain>
    </source>
</reference>
<dbReference type="Proteomes" id="UP000507962">
    <property type="component" value="Unassembled WGS sequence"/>
</dbReference>
<name>A0A4U8YS33_9BACT</name>
<dbReference type="InterPro" id="IPR025399">
    <property type="entry name" value="DUF4372"/>
</dbReference>
<evidence type="ECO:0000259" key="1">
    <source>
        <dbReference type="Pfam" id="PF14294"/>
    </source>
</evidence>
<organism evidence="2 3">
    <name type="scientific">Desulfoluna butyratoxydans</name>
    <dbReference type="NCBI Taxonomy" id="231438"/>
    <lineage>
        <taxon>Bacteria</taxon>
        <taxon>Pseudomonadati</taxon>
        <taxon>Thermodesulfobacteriota</taxon>
        <taxon>Desulfobacteria</taxon>
        <taxon>Desulfobacterales</taxon>
        <taxon>Desulfolunaceae</taxon>
        <taxon>Desulfoluna</taxon>
    </lineage>
</organism>
<accession>A0A4U8YS33</accession>
<proteinExistence type="predicted"/>
<dbReference type="PANTHER" id="PTHR33258">
    <property type="entry name" value="TRANSPOSASE INSL FOR INSERTION SEQUENCE ELEMENT IS186A-RELATED"/>
    <property type="match status" value="1"/>
</dbReference>
<evidence type="ECO:0000313" key="3">
    <source>
        <dbReference type="Proteomes" id="UP000507962"/>
    </source>
</evidence>
<keyword evidence="3" id="KW-1185">Reference proteome</keyword>
<dbReference type="PANTHER" id="PTHR33258:SF1">
    <property type="entry name" value="TRANSPOSASE INSL FOR INSERTION SEQUENCE ELEMENT IS186A-RELATED"/>
    <property type="match status" value="1"/>
</dbReference>